<dbReference type="STRING" id="1817772.A2527_02240"/>
<evidence type="ECO:0000313" key="2">
    <source>
        <dbReference type="Proteomes" id="UP000178449"/>
    </source>
</evidence>
<proteinExistence type="predicted"/>
<comment type="caution">
    <text evidence="1">The sequence shown here is derived from an EMBL/GenBank/DDBJ whole genome shotgun (WGS) entry which is preliminary data.</text>
</comment>
<sequence>MIGGFSTYFVTNKSLKVAAKEEKKRLLRMKAEELYLSICELEQKLNISSLEPYLQQAPNYNGREPIDLFPITSKVSLYLSLYFYWLKEEKAQFETLIKKSAELKVKLILGKFADQEKQKKAADENLEFLRLVSTYCADLREKLKIWAEKL</sequence>
<reference evidence="1 2" key="1">
    <citation type="journal article" date="2016" name="Nat. Commun.">
        <title>Thousands of microbial genomes shed light on interconnected biogeochemical processes in an aquifer system.</title>
        <authorList>
            <person name="Anantharaman K."/>
            <person name="Brown C.T."/>
            <person name="Hug L.A."/>
            <person name="Sharon I."/>
            <person name="Castelle C.J."/>
            <person name="Probst A.J."/>
            <person name="Thomas B.C."/>
            <person name="Singh A."/>
            <person name="Wilkins M.J."/>
            <person name="Karaoz U."/>
            <person name="Brodie E.L."/>
            <person name="Williams K.H."/>
            <person name="Hubbard S.S."/>
            <person name="Banfield J.F."/>
        </authorList>
    </citation>
    <scope>NUCLEOTIDE SEQUENCE [LARGE SCALE GENOMIC DNA]</scope>
</reference>
<name>A0A1F6GDV0_9PROT</name>
<dbReference type="Proteomes" id="UP000178449">
    <property type="component" value="Unassembled WGS sequence"/>
</dbReference>
<evidence type="ECO:0000313" key="1">
    <source>
        <dbReference type="EMBL" id="OGG96290.1"/>
    </source>
</evidence>
<gene>
    <name evidence="1" type="ORF">A2527_02240</name>
</gene>
<organism evidence="1 2">
    <name type="scientific">Candidatus Lambdaproteobacteria bacterium RIFOXYD2_FULL_50_16</name>
    <dbReference type="NCBI Taxonomy" id="1817772"/>
    <lineage>
        <taxon>Bacteria</taxon>
        <taxon>Pseudomonadati</taxon>
        <taxon>Pseudomonadota</taxon>
        <taxon>Candidatus Lambdaproteobacteria</taxon>
    </lineage>
</organism>
<protein>
    <submittedName>
        <fullName evidence="1">Uncharacterized protein</fullName>
    </submittedName>
</protein>
<dbReference type="EMBL" id="MFNE01000016">
    <property type="protein sequence ID" value="OGG96290.1"/>
    <property type="molecule type" value="Genomic_DNA"/>
</dbReference>
<dbReference type="AlphaFoldDB" id="A0A1F6GDV0"/>
<accession>A0A1F6GDV0</accession>